<sequence length="67" mass="7537">MPLEPKPKFGIYTLGEDNYCPKKYTCSCTSKFPPLSPILPLATSPLSRNCPVYSEEHHVSYGNFVEL</sequence>
<protein>
    <submittedName>
        <fullName evidence="1">Uncharacterized protein</fullName>
    </submittedName>
</protein>
<proteinExistence type="predicted"/>
<evidence type="ECO:0000313" key="2">
    <source>
        <dbReference type="Proteomes" id="UP000230069"/>
    </source>
</evidence>
<reference evidence="1 2" key="1">
    <citation type="submission" date="2017-09" db="EMBL/GenBank/DDBJ databases">
        <title>WGS assembly of Aquilegia coerulea Goldsmith.</title>
        <authorList>
            <person name="Hodges S."/>
            <person name="Kramer E."/>
            <person name="Nordborg M."/>
            <person name="Tomkins J."/>
            <person name="Borevitz J."/>
            <person name="Derieg N."/>
            <person name="Yan J."/>
            <person name="Mihaltcheva S."/>
            <person name="Hayes R.D."/>
            <person name="Rokhsar D."/>
        </authorList>
    </citation>
    <scope>NUCLEOTIDE SEQUENCE [LARGE SCALE GENOMIC DNA]</scope>
    <source>
        <strain evidence="2">cv. Goldsmith</strain>
    </source>
</reference>
<dbReference type="InParanoid" id="A0A2G5CZN0"/>
<keyword evidence="2" id="KW-1185">Reference proteome</keyword>
<dbReference type="AlphaFoldDB" id="A0A2G5CZN0"/>
<name>A0A2G5CZN0_AQUCA</name>
<dbReference type="EMBL" id="KZ305050">
    <property type="protein sequence ID" value="PIA36723.1"/>
    <property type="molecule type" value="Genomic_DNA"/>
</dbReference>
<organism evidence="1 2">
    <name type="scientific">Aquilegia coerulea</name>
    <name type="common">Rocky mountain columbine</name>
    <dbReference type="NCBI Taxonomy" id="218851"/>
    <lineage>
        <taxon>Eukaryota</taxon>
        <taxon>Viridiplantae</taxon>
        <taxon>Streptophyta</taxon>
        <taxon>Embryophyta</taxon>
        <taxon>Tracheophyta</taxon>
        <taxon>Spermatophyta</taxon>
        <taxon>Magnoliopsida</taxon>
        <taxon>Ranunculales</taxon>
        <taxon>Ranunculaceae</taxon>
        <taxon>Thalictroideae</taxon>
        <taxon>Aquilegia</taxon>
    </lineage>
</organism>
<dbReference type="Proteomes" id="UP000230069">
    <property type="component" value="Unassembled WGS sequence"/>
</dbReference>
<accession>A0A2G5CZN0</accession>
<gene>
    <name evidence="1" type="ORF">AQUCO_03300140v1</name>
</gene>
<evidence type="ECO:0000313" key="1">
    <source>
        <dbReference type="EMBL" id="PIA36723.1"/>
    </source>
</evidence>